<dbReference type="Proteomes" id="UP000011770">
    <property type="component" value="Unassembled WGS sequence"/>
</dbReference>
<accession>M3EHH1</accession>
<sequence>MEDARGFFGSIDIKPNDILDKIPEDRLRTFLTSQKYSDNPEFFSGNSILENLPSASAILNRNVDLIHEALEFTDRFPYWKLVPNYIRGTYVDDKPTV</sequence>
<protein>
    <submittedName>
        <fullName evidence="1">Uncharacterized protein</fullName>
    </submittedName>
</protein>
<organism evidence="1 2">
    <name type="scientific">Leptospira weilii serovar Topaz str. LT2116</name>
    <dbReference type="NCBI Taxonomy" id="1088540"/>
    <lineage>
        <taxon>Bacteria</taxon>
        <taxon>Pseudomonadati</taxon>
        <taxon>Spirochaetota</taxon>
        <taxon>Spirochaetia</taxon>
        <taxon>Leptospirales</taxon>
        <taxon>Leptospiraceae</taxon>
        <taxon>Leptospira</taxon>
    </lineage>
</organism>
<gene>
    <name evidence="1" type="ORF">LEP1GSC188_3761</name>
</gene>
<evidence type="ECO:0000313" key="1">
    <source>
        <dbReference type="EMBL" id="EMF80498.1"/>
    </source>
</evidence>
<name>M3EHH1_9LEPT</name>
<comment type="caution">
    <text evidence="1">The sequence shown here is derived from an EMBL/GenBank/DDBJ whole genome shotgun (WGS) entry which is preliminary data.</text>
</comment>
<dbReference type="AlphaFoldDB" id="M3EHH1"/>
<dbReference type="EMBL" id="AHOR02000048">
    <property type="protein sequence ID" value="EMF80498.1"/>
    <property type="molecule type" value="Genomic_DNA"/>
</dbReference>
<reference evidence="1 2" key="1">
    <citation type="submission" date="2013-01" db="EMBL/GenBank/DDBJ databases">
        <authorList>
            <person name="Harkins D.M."/>
            <person name="Durkin A.S."/>
            <person name="Brinkac L.M."/>
            <person name="Haft D.H."/>
            <person name="Selengut J.D."/>
            <person name="Sanka R."/>
            <person name="DePew J."/>
            <person name="Purushe J."/>
            <person name="Tulsiani S.M."/>
            <person name="Graham G.C."/>
            <person name="Burns M.-A."/>
            <person name="Dohnt M.F."/>
            <person name="Smythe L.D."/>
            <person name="McKay D.B."/>
            <person name="Craig S.B."/>
            <person name="Vinetz J.M."/>
            <person name="Sutton G.G."/>
            <person name="Nierman W.C."/>
            <person name="Fouts D.E."/>
        </authorList>
    </citation>
    <scope>NUCLEOTIDE SEQUENCE [LARGE SCALE GENOMIC DNA]</scope>
    <source>
        <strain evidence="1 2">LT2116</strain>
    </source>
</reference>
<proteinExistence type="predicted"/>
<evidence type="ECO:0000313" key="2">
    <source>
        <dbReference type="Proteomes" id="UP000011770"/>
    </source>
</evidence>